<gene>
    <name evidence="10" type="primary">CSON004144</name>
</gene>
<evidence type="ECO:0000256" key="1">
    <source>
        <dbReference type="ARBA" id="ARBA00004370"/>
    </source>
</evidence>
<dbReference type="CDD" id="cd00637">
    <property type="entry name" value="7tm_classA_rhodopsin-like"/>
    <property type="match status" value="1"/>
</dbReference>
<feature type="transmembrane region" description="Helical" evidence="8">
    <location>
        <begin position="105"/>
        <end position="132"/>
    </location>
</feature>
<comment type="subcellular location">
    <subcellularLocation>
        <location evidence="1">Membrane</location>
    </subcellularLocation>
</comment>
<keyword evidence="5 8" id="KW-0472">Membrane</keyword>
<feature type="compositionally biased region" description="Polar residues" evidence="7">
    <location>
        <begin position="357"/>
        <end position="379"/>
    </location>
</feature>
<dbReference type="PANTHER" id="PTHR24224">
    <property type="entry name" value="CARDIOACCELERATORY PEPTIDE RECEPTOR-RELATED"/>
    <property type="match status" value="1"/>
</dbReference>
<dbReference type="InterPro" id="IPR052665">
    <property type="entry name" value="Neuropeptide-GPCR"/>
</dbReference>
<keyword evidence="6" id="KW-0297">G-protein coupled receptor</keyword>
<feature type="transmembrane region" description="Helical" evidence="8">
    <location>
        <begin position="388"/>
        <end position="408"/>
    </location>
</feature>
<reference evidence="10" key="1">
    <citation type="submission" date="2018-07" db="EMBL/GenBank/DDBJ databases">
        <authorList>
            <person name="Quirk P.G."/>
            <person name="Krulwich T.A."/>
        </authorList>
    </citation>
    <scope>NUCLEOTIDE SEQUENCE</scope>
</reference>
<dbReference type="PANTHER" id="PTHR24224:SF6">
    <property type="entry name" value="CARDIOACCELERATORY PEPTIDE RECEPTOR-RELATED"/>
    <property type="match status" value="1"/>
</dbReference>
<keyword evidence="4 8" id="KW-1133">Transmembrane helix</keyword>
<keyword evidence="6" id="KW-0675">Receptor</keyword>
<feature type="transmembrane region" description="Helical" evidence="8">
    <location>
        <begin position="241"/>
        <end position="261"/>
    </location>
</feature>
<feature type="transmembrane region" description="Helical" evidence="8">
    <location>
        <begin position="144"/>
        <end position="163"/>
    </location>
</feature>
<feature type="transmembrane region" description="Helical" evidence="8">
    <location>
        <begin position="67"/>
        <end position="93"/>
    </location>
</feature>
<organism evidence="10">
    <name type="scientific">Culicoides sonorensis</name>
    <name type="common">Biting midge</name>
    <dbReference type="NCBI Taxonomy" id="179676"/>
    <lineage>
        <taxon>Eukaryota</taxon>
        <taxon>Metazoa</taxon>
        <taxon>Ecdysozoa</taxon>
        <taxon>Arthropoda</taxon>
        <taxon>Hexapoda</taxon>
        <taxon>Insecta</taxon>
        <taxon>Pterygota</taxon>
        <taxon>Neoptera</taxon>
        <taxon>Endopterygota</taxon>
        <taxon>Diptera</taxon>
        <taxon>Nematocera</taxon>
        <taxon>Chironomoidea</taxon>
        <taxon>Ceratopogonidae</taxon>
        <taxon>Ceratopogoninae</taxon>
        <taxon>Culicoides</taxon>
        <taxon>Monoculicoides</taxon>
    </lineage>
</organism>
<evidence type="ECO:0000256" key="5">
    <source>
        <dbReference type="ARBA" id="ARBA00023136"/>
    </source>
</evidence>
<dbReference type="PROSITE" id="PS50262">
    <property type="entry name" value="G_PROTEIN_RECEP_F1_2"/>
    <property type="match status" value="1"/>
</dbReference>
<dbReference type="OMA" id="WENSYRR"/>
<proteinExistence type="inferred from homology"/>
<evidence type="ECO:0000256" key="8">
    <source>
        <dbReference type="SAM" id="Phobius"/>
    </source>
</evidence>
<dbReference type="Pfam" id="PF00001">
    <property type="entry name" value="7tm_1"/>
    <property type="match status" value="1"/>
</dbReference>
<dbReference type="VEuPathDB" id="VectorBase:CSON004144"/>
<dbReference type="PRINTS" id="PR00237">
    <property type="entry name" value="GPCRRHODOPSN"/>
</dbReference>
<evidence type="ECO:0000256" key="6">
    <source>
        <dbReference type="RuleBase" id="RU000688"/>
    </source>
</evidence>
<dbReference type="PROSITE" id="PS00237">
    <property type="entry name" value="G_PROTEIN_RECEP_F1_1"/>
    <property type="match status" value="1"/>
</dbReference>
<accession>A0A336LJ44</accession>
<dbReference type="EMBL" id="UFQT01000017">
    <property type="protein sequence ID" value="SSX17870.1"/>
    <property type="molecule type" value="Genomic_DNA"/>
</dbReference>
<evidence type="ECO:0000259" key="9">
    <source>
        <dbReference type="PROSITE" id="PS50262"/>
    </source>
</evidence>
<evidence type="ECO:0000256" key="7">
    <source>
        <dbReference type="SAM" id="MobiDB-lite"/>
    </source>
</evidence>
<dbReference type="AlphaFoldDB" id="A0A336LJ44"/>
<feature type="region of interest" description="Disordered" evidence="7">
    <location>
        <begin position="311"/>
        <end position="379"/>
    </location>
</feature>
<dbReference type="InterPro" id="IPR000276">
    <property type="entry name" value="GPCR_Rhodpsn"/>
</dbReference>
<dbReference type="SUPFAM" id="SSF81321">
    <property type="entry name" value="Family A G protein-coupled receptor-like"/>
    <property type="match status" value="1"/>
</dbReference>
<sequence>MGDDSTRTTVTTSNLILKWSTTQGIISSNYNNNNNYPLIPSPLIQPDFLRSNASYINNDTNRFNSDALLILFVLYAIVIFGGIFGNASLAISICAQKSGRLRKPLLFALCVADLLVVGVSAPLSIVLLSLAYDPWPLQVMGCKAIHYLRSLPVAASTICLLMLSLDRYATVKHPRLSQLGQRRYLPIILAISAWISASIICIPILLAYGNYHNNISSSNISSTSSSITFCSADYGSRDLHIGFILLHTLLVFIVPGCGVLMNHLGVRKKLCALSLTARAAHGELPLPMPILRRPTHMIIVTGMANAARAAGVESSDDELNDGTATGTGGNGTSERKLISTRLRQVPRTPRSIRRAQEANNGTSRQKVTKPSSDLPLPQTSTLRSRRRLANILVGAALIFILFWIPHVICLMCYEFGSSHNVCTKTVAEFSLLLGYAHSAISPILYWTLNHNSLRQSCCAPCTRITSAQRVLRSHLRFRTPPPPPSSTNEAALGPFNPRYIKSRPQNMYRPPASSHYLY</sequence>
<protein>
    <submittedName>
        <fullName evidence="10">CSON004144 protein</fullName>
    </submittedName>
</protein>
<evidence type="ECO:0000313" key="10">
    <source>
        <dbReference type="EMBL" id="SSX17870.1"/>
    </source>
</evidence>
<keyword evidence="6" id="KW-0807">Transducer</keyword>
<feature type="transmembrane region" description="Helical" evidence="8">
    <location>
        <begin position="184"/>
        <end position="208"/>
    </location>
</feature>
<name>A0A336LJ44_CULSO</name>
<feature type="domain" description="G-protein coupled receptors family 1 profile" evidence="9">
    <location>
        <begin position="85"/>
        <end position="445"/>
    </location>
</feature>
<evidence type="ECO:0000256" key="2">
    <source>
        <dbReference type="ARBA" id="ARBA00010663"/>
    </source>
</evidence>
<dbReference type="InterPro" id="IPR017452">
    <property type="entry name" value="GPCR_Rhodpsn_7TM"/>
</dbReference>
<dbReference type="GO" id="GO:0008188">
    <property type="term" value="F:neuropeptide receptor activity"/>
    <property type="evidence" value="ECO:0007669"/>
    <property type="project" value="TreeGrafter"/>
</dbReference>
<keyword evidence="3 6" id="KW-0812">Transmembrane</keyword>
<dbReference type="GO" id="GO:0005886">
    <property type="term" value="C:plasma membrane"/>
    <property type="evidence" value="ECO:0007669"/>
    <property type="project" value="TreeGrafter"/>
</dbReference>
<evidence type="ECO:0000256" key="3">
    <source>
        <dbReference type="ARBA" id="ARBA00022692"/>
    </source>
</evidence>
<dbReference type="Gene3D" id="1.20.1070.10">
    <property type="entry name" value="Rhodopsin 7-helix transmembrane proteins"/>
    <property type="match status" value="1"/>
</dbReference>
<comment type="similarity">
    <text evidence="2 6">Belongs to the G-protein coupled receptor 1 family.</text>
</comment>
<evidence type="ECO:0000256" key="4">
    <source>
        <dbReference type="ARBA" id="ARBA00022989"/>
    </source>
</evidence>